<dbReference type="Proteomes" id="UP000827805">
    <property type="component" value="Segment"/>
</dbReference>
<evidence type="ECO:0000313" key="1">
    <source>
        <dbReference type="EMBL" id="QZE57920.1"/>
    </source>
</evidence>
<sequence length="120" mass="13629">MTPVIRFDAKTRELLAKIFGIHKPFFVVRRDTIIGGPGPDSDLGSALGFRVYLSNGTNTVTVPRVKGLDLGDKLYLGEDEEVYEWHPHFDREYMAVGDSQPEALAFELHPIIYHKDRRNS</sequence>
<keyword evidence="2" id="KW-1185">Reference proteome</keyword>
<protein>
    <submittedName>
        <fullName evidence="1">Uncharacterized protein</fullName>
    </submittedName>
</protein>
<accession>A0AAE7XLV8</accession>
<name>A0AAE7XLV8_9CAUD</name>
<gene>
    <name evidence="1" type="ORF">pEaSNUABM33_00044</name>
</gene>
<organism evidence="1 2">
    <name type="scientific">Erwinia phage pEa_SNUABM_33</name>
    <dbReference type="NCBI Taxonomy" id="2869556"/>
    <lineage>
        <taxon>Viruses</taxon>
        <taxon>Duplodnaviria</taxon>
        <taxon>Heunggongvirae</taxon>
        <taxon>Uroviricota</taxon>
        <taxon>Caudoviricetes</taxon>
        <taxon>Alexandravirus</taxon>
        <taxon>Alexandravirus SNUABM33</taxon>
    </lineage>
</organism>
<dbReference type="EMBL" id="MZ443779">
    <property type="protein sequence ID" value="QZE57920.1"/>
    <property type="molecule type" value="Genomic_DNA"/>
</dbReference>
<reference evidence="1 2" key="1">
    <citation type="submission" date="2021-06" db="EMBL/GenBank/DDBJ databases">
        <title>Complete genome sequence of Erwinia phage pEa_SNUABM_33.</title>
        <authorList>
            <person name="Kim S.G."/>
            <person name="Park S.C."/>
        </authorList>
    </citation>
    <scope>NUCLEOTIDE SEQUENCE [LARGE SCALE GENOMIC DNA]</scope>
</reference>
<proteinExistence type="predicted"/>
<evidence type="ECO:0000313" key="2">
    <source>
        <dbReference type="Proteomes" id="UP000827805"/>
    </source>
</evidence>